<dbReference type="InterPro" id="IPR055235">
    <property type="entry name" value="ASD1_cat"/>
</dbReference>
<dbReference type="InterPro" id="IPR013780">
    <property type="entry name" value="Glyco_hydro_b"/>
</dbReference>
<keyword evidence="5" id="KW-0378">Hydrolase</keyword>
<evidence type="ECO:0000256" key="6">
    <source>
        <dbReference type="ARBA" id="ARBA00023277"/>
    </source>
</evidence>
<dbReference type="Pfam" id="PF22848">
    <property type="entry name" value="ASD1_dom"/>
    <property type="match status" value="1"/>
</dbReference>
<dbReference type="GeneID" id="303299342"/>
<keyword evidence="7" id="KW-0326">Glycosidase</keyword>
<feature type="domain" description="Alpha-L-arabinofuranosidase C-terminal" evidence="9">
    <location>
        <begin position="344"/>
        <end position="537"/>
    </location>
</feature>
<dbReference type="SUPFAM" id="SSF51011">
    <property type="entry name" value="Glycosyl hydrolase domain"/>
    <property type="match status" value="1"/>
</dbReference>
<dbReference type="Gene3D" id="3.20.20.80">
    <property type="entry name" value="Glycosidases"/>
    <property type="match status" value="1"/>
</dbReference>
<evidence type="ECO:0000313" key="10">
    <source>
        <dbReference type="EMBL" id="MFC5298895.1"/>
    </source>
</evidence>
<organism evidence="10 11">
    <name type="scientific">Brachybacterium tyrofermentans</name>
    <dbReference type="NCBI Taxonomy" id="47848"/>
    <lineage>
        <taxon>Bacteria</taxon>
        <taxon>Bacillati</taxon>
        <taxon>Actinomycetota</taxon>
        <taxon>Actinomycetes</taxon>
        <taxon>Micrococcales</taxon>
        <taxon>Dermabacteraceae</taxon>
        <taxon>Brachybacterium</taxon>
    </lineage>
</organism>
<dbReference type="Gene3D" id="2.60.40.1180">
    <property type="entry name" value="Golgi alpha-mannosidase II"/>
    <property type="match status" value="1"/>
</dbReference>
<dbReference type="InterPro" id="IPR017853">
    <property type="entry name" value="GH"/>
</dbReference>
<evidence type="ECO:0000256" key="2">
    <source>
        <dbReference type="ARBA" id="ARBA00007186"/>
    </source>
</evidence>
<evidence type="ECO:0000313" key="11">
    <source>
        <dbReference type="Proteomes" id="UP001595937"/>
    </source>
</evidence>
<dbReference type="SUPFAM" id="SSF51445">
    <property type="entry name" value="(Trans)glycosidases"/>
    <property type="match status" value="1"/>
</dbReference>
<reference evidence="11" key="1">
    <citation type="journal article" date="2019" name="Int. J. Syst. Evol. Microbiol.">
        <title>The Global Catalogue of Microorganisms (GCM) 10K type strain sequencing project: providing services to taxonomists for standard genome sequencing and annotation.</title>
        <authorList>
            <consortium name="The Broad Institute Genomics Platform"/>
            <consortium name="The Broad Institute Genome Sequencing Center for Infectious Disease"/>
            <person name="Wu L."/>
            <person name="Ma J."/>
        </authorList>
    </citation>
    <scope>NUCLEOTIDE SEQUENCE [LARGE SCALE GENOMIC DNA]</scope>
    <source>
        <strain evidence="11">CGMCC 1.16455</strain>
    </source>
</reference>
<evidence type="ECO:0000256" key="8">
    <source>
        <dbReference type="SAM" id="MobiDB-lite"/>
    </source>
</evidence>
<keyword evidence="6" id="KW-0119">Carbohydrate metabolism</keyword>
<comment type="subunit">
    <text evidence="3">Homohexamer; trimer of dimers.</text>
</comment>
<dbReference type="PANTHER" id="PTHR43576:SF2">
    <property type="entry name" value="INTRACELLULAR EXO-ALPHA-L-ARABINOFURANOSIDASE 2"/>
    <property type="match status" value="1"/>
</dbReference>
<evidence type="ECO:0000256" key="4">
    <source>
        <dbReference type="ARBA" id="ARBA00012670"/>
    </source>
</evidence>
<dbReference type="SMART" id="SM00813">
    <property type="entry name" value="Alpha-L-AF_C"/>
    <property type="match status" value="1"/>
</dbReference>
<gene>
    <name evidence="10" type="ORF">ACFPK8_15390</name>
</gene>
<dbReference type="PANTHER" id="PTHR43576">
    <property type="entry name" value="ALPHA-L-ARABINOFURANOSIDASE C-RELATED"/>
    <property type="match status" value="1"/>
</dbReference>
<feature type="region of interest" description="Disordered" evidence="8">
    <location>
        <begin position="1"/>
        <end position="42"/>
    </location>
</feature>
<keyword evidence="11" id="KW-1185">Reference proteome</keyword>
<dbReference type="Pfam" id="PF06964">
    <property type="entry name" value="Alpha-L-AF_C"/>
    <property type="match status" value="1"/>
</dbReference>
<comment type="catalytic activity">
    <reaction evidence="1">
        <text>Hydrolysis of terminal non-reducing alpha-L-arabinofuranoside residues in alpha-L-arabinosides.</text>
        <dbReference type="EC" id="3.2.1.55"/>
    </reaction>
</comment>
<evidence type="ECO:0000259" key="9">
    <source>
        <dbReference type="SMART" id="SM00813"/>
    </source>
</evidence>
<protein>
    <recommendedName>
        <fullName evidence="4">non-reducing end alpha-L-arabinofuranosidase</fullName>
        <ecNumber evidence="4">3.2.1.55</ecNumber>
    </recommendedName>
</protein>
<name>A0ABW0FM33_9MICO</name>
<comment type="similarity">
    <text evidence="2">Belongs to the glycosyl hydrolase 51 family.</text>
</comment>
<dbReference type="InterPro" id="IPR010720">
    <property type="entry name" value="Alpha-L-AF_C"/>
</dbReference>
<evidence type="ECO:0000256" key="3">
    <source>
        <dbReference type="ARBA" id="ARBA00011165"/>
    </source>
</evidence>
<dbReference type="EMBL" id="JBHSLN010000084">
    <property type="protein sequence ID" value="MFC5298895.1"/>
    <property type="molecule type" value="Genomic_DNA"/>
</dbReference>
<comment type="caution">
    <text evidence="10">The sequence shown here is derived from an EMBL/GenBank/DDBJ whole genome shotgun (WGS) entry which is preliminary data.</text>
</comment>
<evidence type="ECO:0000256" key="7">
    <source>
        <dbReference type="ARBA" id="ARBA00023295"/>
    </source>
</evidence>
<proteinExistence type="inferred from homology"/>
<dbReference type="Proteomes" id="UP001595937">
    <property type="component" value="Unassembled WGS sequence"/>
</dbReference>
<accession>A0ABW0FM33</accession>
<evidence type="ECO:0000256" key="5">
    <source>
        <dbReference type="ARBA" id="ARBA00022801"/>
    </source>
</evidence>
<dbReference type="EC" id="3.2.1.55" evidence="4"/>
<feature type="compositionally biased region" description="Low complexity" evidence="8">
    <location>
        <begin position="17"/>
        <end position="42"/>
    </location>
</feature>
<sequence length="547" mass="59642">MTARARTLTPGLVSALSPTATGSPAAGATGSTGPSSTPTGGPARVVVDLDLPGSTISRHLYGHFAEHLGRCIYEGFFVGEDSEIPNTRGIRDDVVAALRALKIPNLRWPGGCFADDYHWKDGIGPREERPRMVNSHWGDIVEDNSFGTHEFMDLVELLGTEAYVNGNVGSGTVAEMSEWIEYLTRADDSPMASLRRENGRDEPWKVPYFGIGNEAWGCGGNMRADDYAALARQYSTYVRDHGGNEVTRIAAGASDDDFAWTEALMRAATNLEKRDGKAGPYQAISMHYYTMSGPWEDKGSATEFTEQEWYRTLSRAARAEELVARHATVMDHYDPYKKVGLVFDEWGTWWNVEPGTNPGFLYQQNTVRDALVASIHFDGFHRHADRLLMANIAQTVNVLQAMILTDPDTGALVLTPTYHVFAMNAGHQDARALAAHVLLPEEPAEVDGRALPMISASASTTGSTALISLSNLDHAQERTLVLDLRGRTVTGHTARVLTGASSAAHNTPEQPEAVAPAELTDVRDHERGLEITLPAHSFVTVELQLGE</sequence>
<evidence type="ECO:0000256" key="1">
    <source>
        <dbReference type="ARBA" id="ARBA00001462"/>
    </source>
</evidence>
<dbReference type="RefSeq" id="WP_343926605.1">
    <property type="nucleotide sequence ID" value="NZ_BAAAIR010000105.1"/>
</dbReference>